<evidence type="ECO:0000256" key="5">
    <source>
        <dbReference type="ARBA" id="ARBA00022840"/>
    </source>
</evidence>
<feature type="compositionally biased region" description="Basic and acidic residues" evidence="8">
    <location>
        <begin position="797"/>
        <end position="815"/>
    </location>
</feature>
<evidence type="ECO:0000256" key="1">
    <source>
        <dbReference type="ARBA" id="ARBA00004141"/>
    </source>
</evidence>
<dbReference type="PROSITE" id="PS50893">
    <property type="entry name" value="ABC_TRANSPORTER_2"/>
    <property type="match status" value="2"/>
</dbReference>
<evidence type="ECO:0000256" key="9">
    <source>
        <dbReference type="SAM" id="Phobius"/>
    </source>
</evidence>
<feature type="transmembrane region" description="Helical" evidence="9">
    <location>
        <begin position="1243"/>
        <end position="1263"/>
    </location>
</feature>
<dbReference type="GO" id="GO:0005524">
    <property type="term" value="F:ATP binding"/>
    <property type="evidence" value="ECO:0007669"/>
    <property type="project" value="UniProtKB-KW"/>
</dbReference>
<feature type="transmembrane region" description="Helical" evidence="9">
    <location>
        <begin position="611"/>
        <end position="632"/>
    </location>
</feature>
<feature type="region of interest" description="Disordered" evidence="8">
    <location>
        <begin position="797"/>
        <end position="828"/>
    </location>
</feature>
<dbReference type="Pfam" id="PF06422">
    <property type="entry name" value="PDR_CDR"/>
    <property type="match status" value="1"/>
</dbReference>
<keyword evidence="7 9" id="KW-0472">Membrane</keyword>
<dbReference type="InterPro" id="IPR027417">
    <property type="entry name" value="P-loop_NTPase"/>
</dbReference>
<keyword evidence="3 9" id="KW-0812">Transmembrane</keyword>
<dbReference type="Gene3D" id="3.40.50.300">
    <property type="entry name" value="P-loop containing nucleotide triphosphate hydrolases"/>
    <property type="match status" value="2"/>
</dbReference>
<dbReference type="InterPro" id="IPR017871">
    <property type="entry name" value="ABC_transporter-like_CS"/>
</dbReference>
<keyword evidence="2" id="KW-0813">Transport</keyword>
<feature type="transmembrane region" description="Helical" evidence="9">
    <location>
        <begin position="1202"/>
        <end position="1231"/>
    </location>
</feature>
<protein>
    <recommendedName>
        <fullName evidence="10">ABC transporter domain-containing protein</fullName>
    </recommendedName>
</protein>
<comment type="caution">
    <text evidence="11">The sequence shown here is derived from an EMBL/GenBank/DDBJ whole genome shotgun (WGS) entry which is preliminary data.</text>
</comment>
<dbReference type="Pfam" id="PF00005">
    <property type="entry name" value="ABC_tran"/>
    <property type="match status" value="2"/>
</dbReference>
<feature type="transmembrane region" description="Helical" evidence="9">
    <location>
        <begin position="644"/>
        <end position="662"/>
    </location>
</feature>
<dbReference type="GO" id="GO:0016887">
    <property type="term" value="F:ATP hydrolysis activity"/>
    <property type="evidence" value="ECO:0007669"/>
    <property type="project" value="InterPro"/>
</dbReference>
<feature type="domain" description="ABC transporter" evidence="10">
    <location>
        <begin position="117"/>
        <end position="370"/>
    </location>
</feature>
<keyword evidence="5" id="KW-0067">ATP-binding</keyword>
<organism evidence="11 12">
    <name type="scientific">Sanghuangporus baumii</name>
    <name type="common">Phellinus baumii</name>
    <dbReference type="NCBI Taxonomy" id="108892"/>
    <lineage>
        <taxon>Eukaryota</taxon>
        <taxon>Fungi</taxon>
        <taxon>Dikarya</taxon>
        <taxon>Basidiomycota</taxon>
        <taxon>Agaricomycotina</taxon>
        <taxon>Agaricomycetes</taxon>
        <taxon>Hymenochaetales</taxon>
        <taxon>Hymenochaetaceae</taxon>
        <taxon>Sanghuangporus</taxon>
    </lineage>
</organism>
<evidence type="ECO:0000313" key="11">
    <source>
        <dbReference type="EMBL" id="OCB87187.1"/>
    </source>
</evidence>
<evidence type="ECO:0000313" key="12">
    <source>
        <dbReference type="Proteomes" id="UP000757232"/>
    </source>
</evidence>
<evidence type="ECO:0000256" key="2">
    <source>
        <dbReference type="ARBA" id="ARBA00022448"/>
    </source>
</evidence>
<evidence type="ECO:0000256" key="7">
    <source>
        <dbReference type="ARBA" id="ARBA00023136"/>
    </source>
</evidence>
<gene>
    <name evidence="11" type="ORF">A7U60_g5703</name>
</gene>
<dbReference type="PROSITE" id="PS00211">
    <property type="entry name" value="ABC_TRANSPORTER_1"/>
    <property type="match status" value="1"/>
</dbReference>
<dbReference type="SUPFAM" id="SSF52540">
    <property type="entry name" value="P-loop containing nucleoside triphosphate hydrolases"/>
    <property type="match status" value="2"/>
</dbReference>
<dbReference type="Pfam" id="PF14510">
    <property type="entry name" value="ABC_trans_N"/>
    <property type="match status" value="1"/>
</dbReference>
<dbReference type="InterPro" id="IPR034001">
    <property type="entry name" value="ABCG_PDR_1"/>
</dbReference>
<feature type="compositionally biased region" description="Polar residues" evidence="8">
    <location>
        <begin position="816"/>
        <end position="825"/>
    </location>
</feature>
<feature type="transmembrane region" description="Helical" evidence="9">
    <location>
        <begin position="538"/>
        <end position="559"/>
    </location>
</feature>
<keyword evidence="6 9" id="KW-1133">Transmembrane helix</keyword>
<feature type="transmembrane region" description="Helical" evidence="9">
    <location>
        <begin position="1275"/>
        <end position="1295"/>
    </location>
</feature>
<dbReference type="EMBL" id="LNZH02000194">
    <property type="protein sequence ID" value="OCB87187.1"/>
    <property type="molecule type" value="Genomic_DNA"/>
</dbReference>
<feature type="transmembrane region" description="Helical" evidence="9">
    <location>
        <begin position="580"/>
        <end position="605"/>
    </location>
</feature>
<dbReference type="SMART" id="SM00382">
    <property type="entry name" value="AAA"/>
    <property type="match status" value="2"/>
</dbReference>
<dbReference type="CDD" id="cd03233">
    <property type="entry name" value="ABCG_PDR_domain1"/>
    <property type="match status" value="1"/>
</dbReference>
<feature type="transmembrane region" description="Helical" evidence="9">
    <location>
        <begin position="754"/>
        <end position="772"/>
    </location>
</feature>
<feature type="transmembrane region" description="Helical" evidence="9">
    <location>
        <begin position="1164"/>
        <end position="1182"/>
    </location>
</feature>
<feature type="domain" description="ABC transporter" evidence="10">
    <location>
        <begin position="838"/>
        <end position="1078"/>
    </location>
</feature>
<dbReference type="Proteomes" id="UP000757232">
    <property type="component" value="Unassembled WGS sequence"/>
</dbReference>
<dbReference type="InterPro" id="IPR003439">
    <property type="entry name" value="ABC_transporter-like_ATP-bd"/>
</dbReference>
<feature type="transmembrane region" description="Helical" evidence="9">
    <location>
        <begin position="1395"/>
        <end position="1416"/>
    </location>
</feature>
<dbReference type="InterPro" id="IPR029481">
    <property type="entry name" value="ABC_trans_N"/>
</dbReference>
<dbReference type="OrthoDB" id="245989at2759"/>
<dbReference type="InterPro" id="IPR003593">
    <property type="entry name" value="AAA+_ATPase"/>
</dbReference>
<dbReference type="PANTHER" id="PTHR19241">
    <property type="entry name" value="ATP-BINDING CASSETTE TRANSPORTER"/>
    <property type="match status" value="1"/>
</dbReference>
<accession>A0A9Q5HWT1</accession>
<reference evidence="11" key="1">
    <citation type="submission" date="2016-06" db="EMBL/GenBank/DDBJ databases">
        <title>Draft Genome sequence of the fungus Inonotus baumii.</title>
        <authorList>
            <person name="Zhu H."/>
            <person name="Lin W."/>
        </authorList>
    </citation>
    <scope>NUCLEOTIDE SEQUENCE</scope>
    <source>
        <strain evidence="11">821</strain>
    </source>
</reference>
<evidence type="ECO:0000256" key="8">
    <source>
        <dbReference type="SAM" id="MobiDB-lite"/>
    </source>
</evidence>
<evidence type="ECO:0000256" key="3">
    <source>
        <dbReference type="ARBA" id="ARBA00022692"/>
    </source>
</evidence>
<evidence type="ECO:0000256" key="4">
    <source>
        <dbReference type="ARBA" id="ARBA00022741"/>
    </source>
</evidence>
<dbReference type="Pfam" id="PF01061">
    <property type="entry name" value="ABC2_membrane"/>
    <property type="match status" value="2"/>
</dbReference>
<sequence>MDASDHHSPLRHDSAPEHALEVDVPGHPYDIQQDHAQTNQYGQERNDSDDSTVVSLAEALSADAFNFEQFLKDIVRLKRKSNVNPRHLGVVFKDLSVQGLGATAKYMPTVGSTLNPLSFIEKTWALRHPSVRNILTGFEGVVNPGEMLLVLGRPGAGCTTFLKAVSNQHEEFCSVTGLLRFSTFTPEEIRNHFRGDAIFVPEDDVHFPTLTVEETLNFAARTHMPSRKARLEGSSRTQYTEIVVNTLMTVFGLKHARKTKIGNALVRGVSGGERKRVSLSEALAARAQLGCWDNGTRGLDSSTALEFVRALRAATGILGLTSIMSAYQASELLYELFDKVCLIYEGHMIYYGPASVARQYFIDQGWQPANRQTTPDFLTAVTDPIARVAREGYEKRVPRTAEEMASAFLRHPLAEENRHQIASFLATNVIMDSNLVQFTEKLPSVPTLSDEEKELKRKSYIESAQAERSKHMNPESPFTISIYDQIWEVMIRRAQIVRGDWQSQTITTISYAIQAIIMGTMFYNVPEATEAYFSRGGVLFFSILFDSLASMGEISSLYAQRPIVHRQASAAMYRPFVETVALTLVDIPITVTRLLLFSVIIYFLVGLQPTAGQFFTFYLLLFVVSLLMKAIYRCSAAGTNRESFAHAISGATTLALALYTGYTVPKTAMIGALEWFTYINPLFYGFEAIMTNEFHTLDGTCSSIVPTGPGYENVSLSNQVCTTAGSVPGQSTVSGDRYLEISYDYSHSHLWRDFGIIVVFLAFFFALLMMITEYKNASGMQSSATLYKRSSRKAHIGELKGTDEEKGQVQDEDAQRSTQPMNQTEKAIKATPHGSDIFSWQNLRYTVPIDKGETRVLLDDVSGYVVPGKFTALMGESGAGKTTLLNVLSGRTDVGVVAGDRFVNGHALPRDFEAQTGYCQQLDTHLPETTVREALLFSAKLRQPPHVPLAEKEAYVETCLTMCGMEEYGDAIIGTLDVEHRKRTSIGVELAAKPRLLLFLDEPTTGLDGQSAWAIMSFLRDLADHGQAILCTYFERNGARKCEEKDNPAEWMLDVIGAGATATSVIDWHDVWDRSDEAAKFKIHLREIHEEGRKMPPVRETYRSEFAAPWVSQVRELTIRANIIYWRNPTYILSKQFLSTSAGLLAGFTFFKAKPNVQGTQDKIFAAFMLTIIAAGHAYQIQNTYLDFLSIYQVRERQSRTYSWTSLIVSALLVEIPWNILASIILFFCWYWTVGFDTSRAGYTFLVVIIWFPLYFTTMAQAIGTISPNPLIDSVITSVLYAFAIIFAGVLQPFSQLGWWKWMYRVSPYTYFVEGILGQALSGFEIRCSSSELATIEPPNGQTCEQYLRDFISLSGGYLQNADATSGCEYCSYEFTDQFLETSFNIYDKYRWRDFGLLMVYVCFNIAGMFALAYIFRVRLRR</sequence>
<dbReference type="InterPro" id="IPR013525">
    <property type="entry name" value="ABC2_TM"/>
</dbReference>
<evidence type="ECO:0000256" key="6">
    <source>
        <dbReference type="ARBA" id="ARBA00022989"/>
    </source>
</evidence>
<name>A0A9Q5HWT1_SANBA</name>
<proteinExistence type="predicted"/>
<comment type="subcellular location">
    <subcellularLocation>
        <location evidence="1">Membrane</location>
        <topology evidence="1">Multi-pass membrane protein</topology>
    </subcellularLocation>
</comment>
<keyword evidence="12" id="KW-1185">Reference proteome</keyword>
<evidence type="ECO:0000259" key="10">
    <source>
        <dbReference type="PROSITE" id="PS50893"/>
    </source>
</evidence>
<dbReference type="GO" id="GO:0140359">
    <property type="term" value="F:ABC-type transporter activity"/>
    <property type="evidence" value="ECO:0007669"/>
    <property type="project" value="InterPro"/>
</dbReference>
<keyword evidence="4" id="KW-0547">Nucleotide-binding</keyword>
<dbReference type="GO" id="GO:0016020">
    <property type="term" value="C:membrane"/>
    <property type="evidence" value="ECO:0007669"/>
    <property type="project" value="UniProtKB-SubCell"/>
</dbReference>
<dbReference type="InterPro" id="IPR010929">
    <property type="entry name" value="PDR_CDR_ABC"/>
</dbReference>